<organism evidence="6 7">
    <name type="scientific">Propionibacterium cyclohexanicum</name>
    <dbReference type="NCBI Taxonomy" id="64702"/>
    <lineage>
        <taxon>Bacteria</taxon>
        <taxon>Bacillati</taxon>
        <taxon>Actinomycetota</taxon>
        <taxon>Actinomycetes</taxon>
        <taxon>Propionibacteriales</taxon>
        <taxon>Propionibacteriaceae</taxon>
        <taxon>Propionibacterium</taxon>
    </lineage>
</organism>
<evidence type="ECO:0000256" key="5">
    <source>
        <dbReference type="SAM" id="Phobius"/>
    </source>
</evidence>
<dbReference type="AlphaFoldDB" id="A0A1H9SLL9"/>
<keyword evidence="2 5" id="KW-0812">Transmembrane</keyword>
<reference evidence="6 7" key="1">
    <citation type="submission" date="2016-10" db="EMBL/GenBank/DDBJ databases">
        <authorList>
            <person name="de Groot N.N."/>
        </authorList>
    </citation>
    <scope>NUCLEOTIDE SEQUENCE [LARGE SCALE GENOMIC DNA]</scope>
    <source>
        <strain evidence="6 7">DSM 16859</strain>
    </source>
</reference>
<evidence type="ECO:0000313" key="7">
    <source>
        <dbReference type="Proteomes" id="UP000198815"/>
    </source>
</evidence>
<evidence type="ECO:0000256" key="3">
    <source>
        <dbReference type="ARBA" id="ARBA00022989"/>
    </source>
</evidence>
<sequence>MTPEEQKKALGMSVAQWQQVEDAQRTTATKLNWLRAGVLGANDGIVSVAGLVMGVAGATTARSSILVAGVAGLVSGALSMAAGEYVSVSTQRDSERAMLRKESTELATDPGGELAELTGLYEQKGLSHELAHRVAVELTAHDALAAHAEVELGIDMDEIANPWQAAGASMVSFSVGALVPLMFILFVPGTLRYVATVVAVGIALALTGIVSSRLGRSPSAAATIRNVLGGFVAMAVTYGIGRLVGVGLG</sequence>
<evidence type="ECO:0000313" key="6">
    <source>
        <dbReference type="EMBL" id="SER85876.1"/>
    </source>
</evidence>
<dbReference type="PANTHER" id="PTHR31851">
    <property type="entry name" value="FE(2+)/MN(2+) TRANSPORTER PCL1"/>
    <property type="match status" value="1"/>
</dbReference>
<keyword evidence="3 5" id="KW-1133">Transmembrane helix</keyword>
<proteinExistence type="predicted"/>
<keyword evidence="4 5" id="KW-0472">Membrane</keyword>
<dbReference type="EMBL" id="FOGZ01000014">
    <property type="protein sequence ID" value="SER85876.1"/>
    <property type="molecule type" value="Genomic_DNA"/>
</dbReference>
<dbReference type="CDD" id="cd02432">
    <property type="entry name" value="Nodulin-21_like_1"/>
    <property type="match status" value="1"/>
</dbReference>
<evidence type="ECO:0000256" key="1">
    <source>
        <dbReference type="ARBA" id="ARBA00004127"/>
    </source>
</evidence>
<protein>
    <submittedName>
        <fullName evidence="6">Predicted Fe2+/Mn2+ transporter, VIT1/CCC1 family</fullName>
    </submittedName>
</protein>
<feature type="transmembrane region" description="Helical" evidence="5">
    <location>
        <begin position="165"/>
        <end position="187"/>
    </location>
</feature>
<dbReference type="InterPro" id="IPR008217">
    <property type="entry name" value="Ccc1_fam"/>
</dbReference>
<dbReference type="GO" id="GO:0012505">
    <property type="term" value="C:endomembrane system"/>
    <property type="evidence" value="ECO:0007669"/>
    <property type="project" value="UniProtKB-SubCell"/>
</dbReference>
<dbReference type="RefSeq" id="WP_245725789.1">
    <property type="nucleotide sequence ID" value="NZ_FOGZ01000014.1"/>
</dbReference>
<feature type="transmembrane region" description="Helical" evidence="5">
    <location>
        <begin position="193"/>
        <end position="215"/>
    </location>
</feature>
<dbReference type="Proteomes" id="UP000198815">
    <property type="component" value="Unassembled WGS sequence"/>
</dbReference>
<accession>A0A1H9SLL9</accession>
<dbReference type="STRING" id="64702.SAMN05443377_1149"/>
<evidence type="ECO:0000256" key="2">
    <source>
        <dbReference type="ARBA" id="ARBA00022692"/>
    </source>
</evidence>
<comment type="subcellular location">
    <subcellularLocation>
        <location evidence="1">Endomembrane system</location>
        <topology evidence="1">Multi-pass membrane protein</topology>
    </subcellularLocation>
</comment>
<feature type="transmembrane region" description="Helical" evidence="5">
    <location>
        <begin position="33"/>
        <end position="59"/>
    </location>
</feature>
<dbReference type="GO" id="GO:0030026">
    <property type="term" value="P:intracellular manganese ion homeostasis"/>
    <property type="evidence" value="ECO:0007669"/>
    <property type="project" value="InterPro"/>
</dbReference>
<name>A0A1H9SLL9_9ACTN</name>
<gene>
    <name evidence="6" type="ORF">SAMN05443377_1149</name>
</gene>
<feature type="transmembrane region" description="Helical" evidence="5">
    <location>
        <begin position="227"/>
        <end position="248"/>
    </location>
</feature>
<evidence type="ECO:0000256" key="4">
    <source>
        <dbReference type="ARBA" id="ARBA00023136"/>
    </source>
</evidence>
<feature type="transmembrane region" description="Helical" evidence="5">
    <location>
        <begin position="65"/>
        <end position="88"/>
    </location>
</feature>
<keyword evidence="7" id="KW-1185">Reference proteome</keyword>
<dbReference type="Pfam" id="PF01988">
    <property type="entry name" value="VIT1"/>
    <property type="match status" value="1"/>
</dbReference>
<dbReference type="GO" id="GO:0005384">
    <property type="term" value="F:manganese ion transmembrane transporter activity"/>
    <property type="evidence" value="ECO:0007669"/>
    <property type="project" value="InterPro"/>
</dbReference>